<sequence length="174" mass="17917">MKLQISAEAVDILARGMAQAPDLVQRELLTEMTVLTQHLQGEVADALRPPDPGYTGALSASVAGDAFSTPAGVLGVVGSSSPYAPVVEAGRKPGKGVSREGREALAAWAIGKLGVEPAKARSVAFLIARKIKARGVEGRHVFRDTLARNEATAVRALEDAAARIGQQLVGGGAA</sequence>
<organism evidence="1 2">
    <name type="scientific">Piscinibacter sakaiensis</name>
    <name type="common">Ideonella sakaiensis</name>
    <dbReference type="NCBI Taxonomy" id="1547922"/>
    <lineage>
        <taxon>Bacteria</taxon>
        <taxon>Pseudomonadati</taxon>
        <taxon>Pseudomonadota</taxon>
        <taxon>Betaproteobacteria</taxon>
        <taxon>Burkholderiales</taxon>
        <taxon>Sphaerotilaceae</taxon>
        <taxon>Piscinibacter</taxon>
    </lineage>
</organism>
<name>A0A0K8P817_PISS1</name>
<dbReference type="RefSeq" id="WP_054022633.1">
    <property type="nucleotide sequence ID" value="NZ_BBYR01000086.1"/>
</dbReference>
<evidence type="ECO:0000313" key="1">
    <source>
        <dbReference type="EMBL" id="GAP38781.1"/>
    </source>
</evidence>
<reference evidence="1 2" key="2">
    <citation type="journal article" date="2016" name="Science">
        <title>A bacterium that degrades and assimilates poly(ethylene terephthalate).</title>
        <authorList>
            <person name="Yoshida S."/>
            <person name="Hiraga K."/>
            <person name="Takehana T."/>
            <person name="Taniguchi I."/>
            <person name="Yamaji H."/>
            <person name="Maeda Y."/>
            <person name="Toyohara K."/>
            <person name="Miyamoto K."/>
            <person name="Kimura Y."/>
            <person name="Oda K."/>
        </authorList>
    </citation>
    <scope>NUCLEOTIDE SEQUENCE [LARGE SCALE GENOMIC DNA]</scope>
    <source>
        <strain evidence="2">NBRC 110686 / TISTR 2288 / 201-F6</strain>
    </source>
</reference>
<keyword evidence="2" id="KW-1185">Reference proteome</keyword>
<dbReference type="AlphaFoldDB" id="A0A0K8P817"/>
<reference evidence="2" key="1">
    <citation type="submission" date="2015-07" db="EMBL/GenBank/DDBJ databases">
        <title>Discovery of a poly(ethylene terephthalate assimilation.</title>
        <authorList>
            <person name="Yoshida S."/>
            <person name="Hiraga K."/>
            <person name="Takehana T."/>
            <person name="Taniguchi I."/>
            <person name="Yamaji H."/>
            <person name="Maeda Y."/>
            <person name="Toyohara K."/>
            <person name="Miyamoto K."/>
            <person name="Kimura Y."/>
            <person name="Oda K."/>
        </authorList>
    </citation>
    <scope>NUCLEOTIDE SEQUENCE [LARGE SCALE GENOMIC DNA]</scope>
    <source>
        <strain evidence="2">NBRC 110686 / TISTR 2288 / 201-F6</strain>
    </source>
</reference>
<evidence type="ECO:0000313" key="2">
    <source>
        <dbReference type="Proteomes" id="UP000037660"/>
    </source>
</evidence>
<dbReference type="OrthoDB" id="8812397at2"/>
<protein>
    <submittedName>
        <fullName evidence="1">Hypothtical protein</fullName>
    </submittedName>
</protein>
<dbReference type="Proteomes" id="UP000037660">
    <property type="component" value="Unassembled WGS sequence"/>
</dbReference>
<gene>
    <name evidence="1" type="ORF">ISF6_5334</name>
</gene>
<proteinExistence type="predicted"/>
<accession>A0A0K8P817</accession>
<comment type="caution">
    <text evidence="1">The sequence shown here is derived from an EMBL/GenBank/DDBJ whole genome shotgun (WGS) entry which is preliminary data.</text>
</comment>
<dbReference type="STRING" id="1547922.ISF6_5334"/>
<dbReference type="EMBL" id="BBYR01000086">
    <property type="protein sequence ID" value="GAP38781.1"/>
    <property type="molecule type" value="Genomic_DNA"/>
</dbReference>